<comment type="similarity">
    <text evidence="9">Belongs to the universal ribosomal protein uL1 family. Highly divergent.</text>
</comment>
<evidence type="ECO:0000256" key="10">
    <source>
        <dbReference type="ARBA" id="ARBA00070787"/>
    </source>
</evidence>
<dbReference type="OrthoDB" id="10251727at2759"/>
<keyword evidence="3" id="KW-0597">Phosphoprotein</keyword>
<feature type="region of interest" description="Disordered" evidence="11">
    <location>
        <begin position="259"/>
        <end position="324"/>
    </location>
</feature>
<dbReference type="SUPFAM" id="SSF56808">
    <property type="entry name" value="Ribosomal protein L1"/>
    <property type="match status" value="1"/>
</dbReference>
<evidence type="ECO:0000256" key="7">
    <source>
        <dbReference type="ARBA" id="ARBA00023242"/>
    </source>
</evidence>
<dbReference type="FunCoup" id="A0A0L0HJE6">
    <property type="interactions" value="587"/>
</dbReference>
<name>A0A0L0HJE6_SPIPD</name>
<dbReference type="Pfam" id="PF00687">
    <property type="entry name" value="Ribosomal_L1"/>
    <property type="match status" value="1"/>
</dbReference>
<dbReference type="Gene3D" id="3.40.50.790">
    <property type="match status" value="1"/>
</dbReference>
<feature type="compositionally biased region" description="Polar residues" evidence="11">
    <location>
        <begin position="302"/>
        <end position="311"/>
    </location>
</feature>
<comment type="function">
    <text evidence="8">Regulates cellular senescence through inhibition of PTEN translation. Acts as a pro-apoptotic regulator in response to DNA damage.</text>
</comment>
<evidence type="ECO:0000256" key="11">
    <source>
        <dbReference type="SAM" id="MobiDB-lite"/>
    </source>
</evidence>
<keyword evidence="13" id="KW-1185">Reference proteome</keyword>
<gene>
    <name evidence="12" type="ORF">SPPG_04240</name>
</gene>
<sequence length="324" mass="35665">MSLDEQQVSKAVRALMAYEKKSQAIQSEEQKTNLIEEDASKSVLVIVATKKMPDRLRLKPQRILLKHPLYAESDVCLITKDPQRTYKDLLQSKAVTGISKVMGISKLRAKFKPYEAKRQLCASYDLFLADERVIPLLPSLIGKTFFAKKKHPAPVDLTKNDLAGEIQSALHSTYLITNNGVCNAVKIGTTRFDEEQLIENVMQAVSEIAKKIPKKWNNILSIHLKTTDSIALPIFNSLPDGPVGDGEEVEEGIKKEAVTRTANEEAANSTPKKAAVKTKMSPKSKTAEQTGTINEVKKVTPKKSTPQSAPNSAARKGKAKAEST</sequence>
<keyword evidence="2" id="KW-1017">Isopeptide bond</keyword>
<dbReference type="InterPro" id="IPR028364">
    <property type="entry name" value="Ribosomal_uL1/biogenesis"/>
</dbReference>
<dbReference type="GO" id="GO:0003723">
    <property type="term" value="F:RNA binding"/>
    <property type="evidence" value="ECO:0007669"/>
    <property type="project" value="InterPro"/>
</dbReference>
<dbReference type="GO" id="GO:0005730">
    <property type="term" value="C:nucleolus"/>
    <property type="evidence" value="ECO:0007669"/>
    <property type="project" value="UniProtKB-SubCell"/>
</dbReference>
<dbReference type="InterPro" id="IPR050257">
    <property type="entry name" value="eL8/uL1-like"/>
</dbReference>
<evidence type="ECO:0000256" key="3">
    <source>
        <dbReference type="ARBA" id="ARBA00022553"/>
    </source>
</evidence>
<keyword evidence="5" id="KW-0007">Acetylation</keyword>
<feature type="compositionally biased region" description="Polar residues" evidence="11">
    <location>
        <begin position="283"/>
        <end position="293"/>
    </location>
</feature>
<dbReference type="InParanoid" id="A0A0L0HJE6"/>
<dbReference type="InterPro" id="IPR023674">
    <property type="entry name" value="Ribosomal_uL1-like"/>
</dbReference>
<dbReference type="eggNOG" id="KOG1685">
    <property type="taxonomic scope" value="Eukaryota"/>
</dbReference>
<dbReference type="FunFam" id="3.40.50.790:FF:000004">
    <property type="entry name" value="Ribosomal L1 domain-containing 1-like 1"/>
    <property type="match status" value="1"/>
</dbReference>
<proteinExistence type="inferred from homology"/>
<dbReference type="RefSeq" id="XP_016609187.1">
    <property type="nucleotide sequence ID" value="XM_016752481.1"/>
</dbReference>
<evidence type="ECO:0000256" key="2">
    <source>
        <dbReference type="ARBA" id="ARBA00022499"/>
    </source>
</evidence>
<evidence type="ECO:0000256" key="1">
    <source>
        <dbReference type="ARBA" id="ARBA00004604"/>
    </source>
</evidence>
<dbReference type="EMBL" id="KQ257455">
    <property type="protein sequence ID" value="KND01148.1"/>
    <property type="molecule type" value="Genomic_DNA"/>
</dbReference>
<comment type="subcellular location">
    <subcellularLocation>
        <location evidence="1">Nucleus</location>
        <location evidence="1">Nucleolus</location>
    </subcellularLocation>
</comment>
<dbReference type="PANTHER" id="PTHR23105">
    <property type="entry name" value="RIBOSOMAL PROTEIN L7AE FAMILY MEMBER"/>
    <property type="match status" value="1"/>
</dbReference>
<dbReference type="InterPro" id="IPR016095">
    <property type="entry name" value="Ribosomal_uL1_3-a/b-sand"/>
</dbReference>
<evidence type="ECO:0000256" key="4">
    <source>
        <dbReference type="ARBA" id="ARBA00022843"/>
    </source>
</evidence>
<accession>A0A0L0HJE6</accession>
<organism evidence="12 13">
    <name type="scientific">Spizellomyces punctatus (strain DAOM BR117)</name>
    <dbReference type="NCBI Taxonomy" id="645134"/>
    <lineage>
        <taxon>Eukaryota</taxon>
        <taxon>Fungi</taxon>
        <taxon>Fungi incertae sedis</taxon>
        <taxon>Chytridiomycota</taxon>
        <taxon>Chytridiomycota incertae sedis</taxon>
        <taxon>Chytridiomycetes</taxon>
        <taxon>Spizellomycetales</taxon>
        <taxon>Spizellomycetaceae</taxon>
        <taxon>Spizellomyces</taxon>
    </lineage>
</organism>
<dbReference type="CDD" id="cd00403">
    <property type="entry name" value="Ribosomal_L1"/>
    <property type="match status" value="1"/>
</dbReference>
<dbReference type="Proteomes" id="UP000053201">
    <property type="component" value="Unassembled WGS sequence"/>
</dbReference>
<dbReference type="VEuPathDB" id="FungiDB:SPPG_04240"/>
<dbReference type="STRING" id="645134.A0A0L0HJE6"/>
<evidence type="ECO:0000313" key="13">
    <source>
        <dbReference type="Proteomes" id="UP000053201"/>
    </source>
</evidence>
<keyword evidence="6" id="KW-0175">Coiled coil</keyword>
<dbReference type="OMA" id="PQRAYKN"/>
<dbReference type="GeneID" id="27687699"/>
<evidence type="ECO:0000313" key="12">
    <source>
        <dbReference type="EMBL" id="KND01148.1"/>
    </source>
</evidence>
<dbReference type="AlphaFoldDB" id="A0A0L0HJE6"/>
<evidence type="ECO:0000256" key="5">
    <source>
        <dbReference type="ARBA" id="ARBA00022990"/>
    </source>
</evidence>
<protein>
    <recommendedName>
        <fullName evidence="10">Ribosomal L1 domain-containing protein 1</fullName>
    </recommendedName>
</protein>
<keyword evidence="4" id="KW-0832">Ubl conjugation</keyword>
<reference evidence="12 13" key="1">
    <citation type="submission" date="2009-08" db="EMBL/GenBank/DDBJ databases">
        <title>The Genome Sequence of Spizellomyces punctatus strain DAOM BR117.</title>
        <authorList>
            <consortium name="The Broad Institute Genome Sequencing Platform"/>
            <person name="Russ C."/>
            <person name="Cuomo C."/>
            <person name="Shea T."/>
            <person name="Young S.K."/>
            <person name="Zeng Q."/>
            <person name="Koehrsen M."/>
            <person name="Haas B."/>
            <person name="Borodovsky M."/>
            <person name="Guigo R."/>
            <person name="Alvarado L."/>
            <person name="Berlin A."/>
            <person name="Bochicchio J."/>
            <person name="Borenstein D."/>
            <person name="Chapman S."/>
            <person name="Chen Z."/>
            <person name="Engels R."/>
            <person name="Freedman E."/>
            <person name="Gellesch M."/>
            <person name="Goldberg J."/>
            <person name="Griggs A."/>
            <person name="Gujja S."/>
            <person name="Heiman D."/>
            <person name="Hepburn T."/>
            <person name="Howarth C."/>
            <person name="Jen D."/>
            <person name="Larson L."/>
            <person name="Lewis B."/>
            <person name="Mehta T."/>
            <person name="Park D."/>
            <person name="Pearson M."/>
            <person name="Roberts A."/>
            <person name="Saif S."/>
            <person name="Shenoy N."/>
            <person name="Sisk P."/>
            <person name="Stolte C."/>
            <person name="Sykes S."/>
            <person name="Thomson T."/>
            <person name="Walk T."/>
            <person name="White J."/>
            <person name="Yandava C."/>
            <person name="Burger G."/>
            <person name="Gray M.W."/>
            <person name="Holland P.W.H."/>
            <person name="King N."/>
            <person name="Lang F.B.F."/>
            <person name="Roger A.J."/>
            <person name="Ruiz-Trillo I."/>
            <person name="Lander E."/>
            <person name="Nusbaum C."/>
        </authorList>
    </citation>
    <scope>NUCLEOTIDE SEQUENCE [LARGE SCALE GENOMIC DNA]</scope>
    <source>
        <strain evidence="12 13">DAOM BR117</strain>
    </source>
</reference>
<evidence type="ECO:0000256" key="6">
    <source>
        <dbReference type="ARBA" id="ARBA00023054"/>
    </source>
</evidence>
<keyword evidence="7" id="KW-0539">Nucleus</keyword>
<dbReference type="Gene3D" id="3.30.190.20">
    <property type="match status" value="1"/>
</dbReference>
<evidence type="ECO:0000256" key="9">
    <source>
        <dbReference type="ARBA" id="ARBA00061550"/>
    </source>
</evidence>
<evidence type="ECO:0000256" key="8">
    <source>
        <dbReference type="ARBA" id="ARBA00054167"/>
    </source>
</evidence>